<dbReference type="EMBL" id="JAZDDG010000001">
    <property type="protein sequence ID" value="MEE1974964.1"/>
    <property type="molecule type" value="Genomic_DNA"/>
</dbReference>
<dbReference type="InterPro" id="IPR006195">
    <property type="entry name" value="aa-tRNA-synth_II"/>
</dbReference>
<evidence type="ECO:0000256" key="1">
    <source>
        <dbReference type="ARBA" id="ARBA00004496"/>
    </source>
</evidence>
<dbReference type="EC" id="6.1.1.11" evidence="4 14"/>
<evidence type="ECO:0000256" key="6">
    <source>
        <dbReference type="ARBA" id="ARBA00022598"/>
    </source>
</evidence>
<dbReference type="Gene3D" id="1.10.287.40">
    <property type="entry name" value="Serine-tRNA synthetase, tRNA binding domain"/>
    <property type="match status" value="1"/>
</dbReference>
<dbReference type="GO" id="GO:0004828">
    <property type="term" value="F:serine-tRNA ligase activity"/>
    <property type="evidence" value="ECO:0007669"/>
    <property type="project" value="UniProtKB-EC"/>
</dbReference>
<comment type="catalytic activity">
    <reaction evidence="13">
        <text>tRNA(Ser) + L-serine + ATP = L-seryl-tRNA(Ser) + AMP + diphosphate + H(+)</text>
        <dbReference type="Rhea" id="RHEA:12292"/>
        <dbReference type="Rhea" id="RHEA-COMP:9669"/>
        <dbReference type="Rhea" id="RHEA-COMP:9703"/>
        <dbReference type="ChEBI" id="CHEBI:15378"/>
        <dbReference type="ChEBI" id="CHEBI:30616"/>
        <dbReference type="ChEBI" id="CHEBI:33019"/>
        <dbReference type="ChEBI" id="CHEBI:33384"/>
        <dbReference type="ChEBI" id="CHEBI:78442"/>
        <dbReference type="ChEBI" id="CHEBI:78533"/>
        <dbReference type="ChEBI" id="CHEBI:456215"/>
        <dbReference type="EC" id="6.1.1.11"/>
    </reaction>
</comment>
<evidence type="ECO:0000313" key="17">
    <source>
        <dbReference type="Proteomes" id="UP001356308"/>
    </source>
</evidence>
<dbReference type="Pfam" id="PF02403">
    <property type="entry name" value="Seryl_tRNA_N"/>
    <property type="match status" value="1"/>
</dbReference>
<keyword evidence="8" id="KW-0067">ATP-binding</keyword>
<dbReference type="Gene3D" id="3.30.930.10">
    <property type="entry name" value="Bira Bifunctional Protein, Domain 2"/>
    <property type="match status" value="1"/>
</dbReference>
<dbReference type="RefSeq" id="WP_272649789.1">
    <property type="nucleotide sequence ID" value="NZ_JAZDDG010000001.1"/>
</dbReference>
<dbReference type="InterPro" id="IPR042103">
    <property type="entry name" value="SerRS_1_N_sf"/>
</dbReference>
<keyword evidence="7" id="KW-0547">Nucleotide-binding</keyword>
<dbReference type="InterPro" id="IPR033729">
    <property type="entry name" value="SerRS_core"/>
</dbReference>
<keyword evidence="10" id="KW-0030">Aminoacyl-tRNA synthetase</keyword>
<comment type="catalytic activity">
    <reaction evidence="12">
        <text>tRNA(Sec) + L-serine + ATP = L-seryl-tRNA(Sec) + AMP + diphosphate + H(+)</text>
        <dbReference type="Rhea" id="RHEA:42580"/>
        <dbReference type="Rhea" id="RHEA-COMP:9742"/>
        <dbReference type="Rhea" id="RHEA-COMP:10128"/>
        <dbReference type="ChEBI" id="CHEBI:15378"/>
        <dbReference type="ChEBI" id="CHEBI:30616"/>
        <dbReference type="ChEBI" id="CHEBI:33019"/>
        <dbReference type="ChEBI" id="CHEBI:33384"/>
        <dbReference type="ChEBI" id="CHEBI:78442"/>
        <dbReference type="ChEBI" id="CHEBI:78533"/>
        <dbReference type="ChEBI" id="CHEBI:456215"/>
        <dbReference type="EC" id="6.1.1.11"/>
    </reaction>
</comment>
<dbReference type="InterPro" id="IPR002314">
    <property type="entry name" value="aa-tRNA-synt_IIb"/>
</dbReference>
<organism evidence="16 17">
    <name type="scientific">Maribacter cobaltidurans</name>
    <dbReference type="NCBI Taxonomy" id="1178778"/>
    <lineage>
        <taxon>Bacteria</taxon>
        <taxon>Pseudomonadati</taxon>
        <taxon>Bacteroidota</taxon>
        <taxon>Flavobacteriia</taxon>
        <taxon>Flavobacteriales</taxon>
        <taxon>Flavobacteriaceae</taxon>
        <taxon>Maribacter</taxon>
    </lineage>
</organism>
<evidence type="ECO:0000256" key="11">
    <source>
        <dbReference type="ARBA" id="ARBA00039158"/>
    </source>
</evidence>
<evidence type="ECO:0000256" key="7">
    <source>
        <dbReference type="ARBA" id="ARBA00022741"/>
    </source>
</evidence>
<dbReference type="Pfam" id="PF00587">
    <property type="entry name" value="tRNA-synt_2b"/>
    <property type="match status" value="1"/>
</dbReference>
<keyword evidence="17" id="KW-1185">Reference proteome</keyword>
<evidence type="ECO:0000256" key="4">
    <source>
        <dbReference type="ARBA" id="ARBA00012840"/>
    </source>
</evidence>
<dbReference type="PANTHER" id="PTHR43697:SF1">
    <property type="entry name" value="SERINE--TRNA LIGASE"/>
    <property type="match status" value="1"/>
</dbReference>
<protein>
    <recommendedName>
        <fullName evidence="11 14">Serine--tRNA ligase</fullName>
        <ecNumber evidence="4 14">6.1.1.11</ecNumber>
    </recommendedName>
</protein>
<comment type="pathway">
    <text evidence="2">Aminoacyl-tRNA biosynthesis; selenocysteinyl-tRNA(Sec) biosynthesis; L-seryl-tRNA(Sec) from L-serine and tRNA(Sec): step 1/1.</text>
</comment>
<accession>A0ABU7IPS4</accession>
<name>A0ABU7IPS4_9FLAO</name>
<reference evidence="16 17" key="1">
    <citation type="submission" date="2024-01" db="EMBL/GenBank/DDBJ databases">
        <title>Maribacter spp. originated from different algae showed divergent polysaccharides utilization ability.</title>
        <authorList>
            <person name="Wang H."/>
            <person name="Wu Y."/>
        </authorList>
    </citation>
    <scope>NUCLEOTIDE SEQUENCE [LARGE SCALE GENOMIC DNA]</scope>
    <source>
        <strain evidence="16 17">PR1</strain>
    </source>
</reference>
<evidence type="ECO:0000256" key="2">
    <source>
        <dbReference type="ARBA" id="ARBA00005045"/>
    </source>
</evidence>
<dbReference type="SUPFAM" id="SSF55681">
    <property type="entry name" value="Class II aaRS and biotin synthetases"/>
    <property type="match status" value="1"/>
</dbReference>
<evidence type="ECO:0000256" key="9">
    <source>
        <dbReference type="ARBA" id="ARBA00022917"/>
    </source>
</evidence>
<evidence type="ECO:0000259" key="15">
    <source>
        <dbReference type="PROSITE" id="PS50862"/>
    </source>
</evidence>
<keyword evidence="6 16" id="KW-0436">Ligase</keyword>
<dbReference type="SUPFAM" id="SSF46589">
    <property type="entry name" value="tRNA-binding arm"/>
    <property type="match status" value="1"/>
</dbReference>
<dbReference type="InterPro" id="IPR045864">
    <property type="entry name" value="aa-tRNA-synth_II/BPL/LPL"/>
</dbReference>
<evidence type="ECO:0000256" key="13">
    <source>
        <dbReference type="ARBA" id="ARBA00048823"/>
    </source>
</evidence>
<dbReference type="Proteomes" id="UP001356308">
    <property type="component" value="Unassembled WGS sequence"/>
</dbReference>
<evidence type="ECO:0000256" key="5">
    <source>
        <dbReference type="ARBA" id="ARBA00022490"/>
    </source>
</evidence>
<keyword evidence="9" id="KW-0648">Protein biosynthesis</keyword>
<dbReference type="CDD" id="cd00770">
    <property type="entry name" value="SerRS_core"/>
    <property type="match status" value="1"/>
</dbReference>
<evidence type="ECO:0000256" key="3">
    <source>
        <dbReference type="ARBA" id="ARBA00010728"/>
    </source>
</evidence>
<dbReference type="InterPro" id="IPR010978">
    <property type="entry name" value="tRNA-bd_arm"/>
</dbReference>
<dbReference type="PROSITE" id="PS50862">
    <property type="entry name" value="AA_TRNA_LIGASE_II"/>
    <property type="match status" value="1"/>
</dbReference>
<comment type="subcellular location">
    <subcellularLocation>
        <location evidence="1">Cytoplasm</location>
    </subcellularLocation>
</comment>
<dbReference type="InterPro" id="IPR015866">
    <property type="entry name" value="Ser-tRNA-synth_1_N"/>
</dbReference>
<comment type="similarity">
    <text evidence="3">Belongs to the class-II aminoacyl-tRNA synthetase family. Type-1 seryl-tRNA synthetase subfamily.</text>
</comment>
<evidence type="ECO:0000256" key="12">
    <source>
        <dbReference type="ARBA" id="ARBA00047929"/>
    </source>
</evidence>
<dbReference type="InterPro" id="IPR002317">
    <property type="entry name" value="Ser-tRNA-ligase_type_1"/>
</dbReference>
<proteinExistence type="inferred from homology"/>
<gene>
    <name evidence="16" type="primary">serS</name>
    <name evidence="16" type="ORF">V1I91_02715</name>
</gene>
<evidence type="ECO:0000313" key="16">
    <source>
        <dbReference type="EMBL" id="MEE1974964.1"/>
    </source>
</evidence>
<comment type="caution">
    <text evidence="16">The sequence shown here is derived from an EMBL/GenBank/DDBJ whole genome shotgun (WGS) entry which is preliminary data.</text>
</comment>
<feature type="domain" description="Aminoacyl-transfer RNA synthetases class-II family profile" evidence="15">
    <location>
        <begin position="175"/>
        <end position="415"/>
    </location>
</feature>
<evidence type="ECO:0000256" key="8">
    <source>
        <dbReference type="ARBA" id="ARBA00022840"/>
    </source>
</evidence>
<dbReference type="PRINTS" id="PR00981">
    <property type="entry name" value="TRNASYNTHSER"/>
</dbReference>
<evidence type="ECO:0000256" key="14">
    <source>
        <dbReference type="NCBIfam" id="TIGR00414"/>
    </source>
</evidence>
<keyword evidence="5" id="KW-0963">Cytoplasm</keyword>
<dbReference type="PIRSF" id="PIRSF001529">
    <property type="entry name" value="Ser-tRNA-synth_IIa"/>
    <property type="match status" value="1"/>
</dbReference>
<dbReference type="NCBIfam" id="TIGR00414">
    <property type="entry name" value="serS"/>
    <property type="match status" value="1"/>
</dbReference>
<sequence>MLQLQVIREEKAKVIDALKKRNIDAESMLNGVLLLDEKRRAVQTRLDNVLAESNKLSKEIGMLYKSGKAQEANALKEKTATLKDESKQLGDDLTNTAEELQSLLYQIPNIPNNLVPAGSSEEDNEEVFKEGDIPELVENALPHWELAKKYDIIDFELGVKIAGAGFPVYKGKGARLQRALISYFLDKNTAAGYTEMQVPHLVNEASGFGTGQLPDKEGQMYHVTADDLYLIPTAEVPVTNILRDTILQESDFPVKYTGYTPCFRREAGSYGAHVRGLNRLHQFDKVEIVRVEHPSKSYEALDGMVEHVKNILRELELPYRILRLCGGDLGFTAALTYDFEVFSTAQDRWLEISSVSNFETYQANRLKLRYKDENGKSQLAHTLNGSSLALPRVLAGILENNQTNNGIKIPKVLIPYCGFDTID</sequence>
<evidence type="ECO:0000256" key="10">
    <source>
        <dbReference type="ARBA" id="ARBA00023146"/>
    </source>
</evidence>
<dbReference type="PANTHER" id="PTHR43697">
    <property type="entry name" value="SERYL-TRNA SYNTHETASE"/>
    <property type="match status" value="1"/>
</dbReference>